<reference evidence="1 2" key="1">
    <citation type="submission" date="2014-12" db="EMBL/GenBank/DDBJ databases">
        <title>Draft genome sequences of 10 type strains of Lactococcus.</title>
        <authorList>
            <person name="Sun Z."/>
            <person name="Zhong Z."/>
            <person name="Liu W."/>
            <person name="Zhang W."/>
            <person name="Zhang H."/>
        </authorList>
    </citation>
    <scope>NUCLEOTIDE SEQUENCE [LARGE SCALE GENOMIC DNA]</scope>
    <source>
        <strain evidence="1 2">DSM 20686</strain>
    </source>
</reference>
<dbReference type="Gene3D" id="3.40.50.1000">
    <property type="entry name" value="HAD superfamily/HAD-like"/>
    <property type="match status" value="1"/>
</dbReference>
<name>A0A2A5RXI5_9LACT</name>
<dbReference type="Proteomes" id="UP000242246">
    <property type="component" value="Unassembled WGS sequence"/>
</dbReference>
<organism evidence="1 2">
    <name type="scientific">Pseudolactococcus plantarum</name>
    <dbReference type="NCBI Taxonomy" id="1365"/>
    <lineage>
        <taxon>Bacteria</taxon>
        <taxon>Bacillati</taxon>
        <taxon>Bacillota</taxon>
        <taxon>Bacilli</taxon>
        <taxon>Lactobacillales</taxon>
        <taxon>Streptococcaceae</taxon>
        <taxon>Pseudolactococcus</taxon>
    </lineage>
</organism>
<dbReference type="PANTHER" id="PTHR43481">
    <property type="entry name" value="FRUCTOSE-1-PHOSPHATE PHOSPHATASE"/>
    <property type="match status" value="1"/>
</dbReference>
<comment type="caution">
    <text evidence="1">The sequence shown here is derived from an EMBL/GenBank/DDBJ whole genome shotgun (WGS) entry which is preliminary data.</text>
</comment>
<keyword evidence="2" id="KW-1185">Reference proteome</keyword>
<gene>
    <name evidence="1" type="ORF">RU87_GL000404</name>
</gene>
<evidence type="ECO:0000313" key="1">
    <source>
        <dbReference type="EMBL" id="PCS05942.1"/>
    </source>
</evidence>
<dbReference type="Pfam" id="PF00702">
    <property type="entry name" value="Hydrolase"/>
    <property type="match status" value="1"/>
</dbReference>
<dbReference type="PANTHER" id="PTHR43481:SF4">
    <property type="entry name" value="GLYCEROL-1-PHOSPHATE PHOSPHOHYDROLASE 1-RELATED"/>
    <property type="match status" value="1"/>
</dbReference>
<accession>A0A2A5RXI5</accession>
<proteinExistence type="predicted"/>
<dbReference type="NCBIfam" id="TIGR01509">
    <property type="entry name" value="HAD-SF-IA-v3"/>
    <property type="match status" value="1"/>
</dbReference>
<dbReference type="EMBL" id="JXJX01000011">
    <property type="protein sequence ID" value="PCS05942.1"/>
    <property type="molecule type" value="Genomic_DNA"/>
</dbReference>
<evidence type="ECO:0000313" key="2">
    <source>
        <dbReference type="Proteomes" id="UP000242246"/>
    </source>
</evidence>
<dbReference type="AlphaFoldDB" id="A0A2A5RXI5"/>
<dbReference type="InterPro" id="IPR051806">
    <property type="entry name" value="HAD-like_SPP"/>
</dbReference>
<sequence>MAITSASFNAPQLLDSIGLTHYFDHIVDPATLVRGKPDPDIFLKGAHALGLLPSDCIGIEDAVAGIRAINAAGSYSVGIGDKHALCEAKLVLPTTAALSLTLFT</sequence>
<dbReference type="STRING" id="1348632.GCA_001591745_01466"/>
<dbReference type="SUPFAM" id="SSF56784">
    <property type="entry name" value="HAD-like"/>
    <property type="match status" value="1"/>
</dbReference>
<dbReference type="InterPro" id="IPR006439">
    <property type="entry name" value="HAD-SF_hydro_IA"/>
</dbReference>
<protein>
    <submittedName>
        <fullName evidence="1">Beta-phosphoglucomutase</fullName>
    </submittedName>
</protein>
<dbReference type="InterPro" id="IPR023214">
    <property type="entry name" value="HAD_sf"/>
</dbReference>
<dbReference type="GO" id="GO:0050308">
    <property type="term" value="F:sugar-phosphatase activity"/>
    <property type="evidence" value="ECO:0007669"/>
    <property type="project" value="TreeGrafter"/>
</dbReference>
<dbReference type="InterPro" id="IPR036412">
    <property type="entry name" value="HAD-like_sf"/>
</dbReference>